<dbReference type="PANTHER" id="PTHR12131:SF7">
    <property type="entry name" value="EXOSOME RNA HELICASE MTR4"/>
    <property type="match status" value="1"/>
</dbReference>
<dbReference type="GO" id="GO:0005634">
    <property type="term" value="C:nucleus"/>
    <property type="evidence" value="ECO:0007669"/>
    <property type="project" value="TreeGrafter"/>
</dbReference>
<name>A0A8S2T4E0_9BILA</name>
<organism evidence="6 7">
    <name type="scientific">Rotaria magnacalcarata</name>
    <dbReference type="NCBI Taxonomy" id="392030"/>
    <lineage>
        <taxon>Eukaryota</taxon>
        <taxon>Metazoa</taxon>
        <taxon>Spiralia</taxon>
        <taxon>Gnathifera</taxon>
        <taxon>Rotifera</taxon>
        <taxon>Eurotatoria</taxon>
        <taxon>Bdelloidea</taxon>
        <taxon>Philodinida</taxon>
        <taxon>Philodinidae</taxon>
        <taxon>Rotaria</taxon>
    </lineage>
</organism>
<dbReference type="Gene3D" id="3.40.50.300">
    <property type="entry name" value="P-loop containing nucleotide triphosphate hydrolases"/>
    <property type="match status" value="1"/>
</dbReference>
<keyword evidence="2" id="KW-0378">Hydrolase</keyword>
<reference evidence="6" key="1">
    <citation type="submission" date="2021-02" db="EMBL/GenBank/DDBJ databases">
        <authorList>
            <person name="Nowell W R."/>
        </authorList>
    </citation>
    <scope>NUCLEOTIDE SEQUENCE</scope>
</reference>
<dbReference type="AlphaFoldDB" id="A0A8S2T4E0"/>
<dbReference type="GO" id="GO:0016787">
    <property type="term" value="F:hydrolase activity"/>
    <property type="evidence" value="ECO:0007669"/>
    <property type="project" value="UniProtKB-KW"/>
</dbReference>
<accession>A0A8S2T4E0</accession>
<dbReference type="EMBL" id="CAJOBJ010029484">
    <property type="protein sequence ID" value="CAF4264567.1"/>
    <property type="molecule type" value="Genomic_DNA"/>
</dbReference>
<protein>
    <recommendedName>
        <fullName evidence="8">Helicase C-terminal domain-containing protein</fullName>
    </recommendedName>
</protein>
<evidence type="ECO:0000256" key="4">
    <source>
        <dbReference type="ARBA" id="ARBA00022840"/>
    </source>
</evidence>
<dbReference type="PANTHER" id="PTHR12131">
    <property type="entry name" value="ATP-DEPENDENT RNA AND DNA HELICASE"/>
    <property type="match status" value="1"/>
</dbReference>
<evidence type="ECO:0000256" key="1">
    <source>
        <dbReference type="ARBA" id="ARBA00022741"/>
    </source>
</evidence>
<keyword evidence="4" id="KW-0067">ATP-binding</keyword>
<dbReference type="InterPro" id="IPR027417">
    <property type="entry name" value="P-loop_NTPase"/>
</dbReference>
<keyword evidence="3" id="KW-0347">Helicase</keyword>
<evidence type="ECO:0000256" key="2">
    <source>
        <dbReference type="ARBA" id="ARBA00022801"/>
    </source>
</evidence>
<sequence>MGLNMPARTVLFTTARKFDGKELRWITSGEYIQMSGRAGRRGKDERGIVVLVID</sequence>
<dbReference type="GO" id="GO:0000460">
    <property type="term" value="P:maturation of 5.8S rRNA"/>
    <property type="evidence" value="ECO:0007669"/>
    <property type="project" value="TreeGrafter"/>
</dbReference>
<evidence type="ECO:0000313" key="7">
    <source>
        <dbReference type="Proteomes" id="UP000681720"/>
    </source>
</evidence>
<dbReference type="GO" id="GO:0005524">
    <property type="term" value="F:ATP binding"/>
    <property type="evidence" value="ECO:0007669"/>
    <property type="project" value="UniProtKB-KW"/>
</dbReference>
<evidence type="ECO:0008006" key="8">
    <source>
        <dbReference type="Google" id="ProtNLM"/>
    </source>
</evidence>
<dbReference type="SUPFAM" id="SSF52540">
    <property type="entry name" value="P-loop containing nucleoside triphosphate hydrolases"/>
    <property type="match status" value="1"/>
</dbReference>
<dbReference type="GO" id="GO:0004386">
    <property type="term" value="F:helicase activity"/>
    <property type="evidence" value="ECO:0007669"/>
    <property type="project" value="UniProtKB-KW"/>
</dbReference>
<dbReference type="InterPro" id="IPR050699">
    <property type="entry name" value="RNA-DNA_Helicase"/>
</dbReference>
<dbReference type="Proteomes" id="UP000681720">
    <property type="component" value="Unassembled WGS sequence"/>
</dbReference>
<dbReference type="EMBL" id="CAJOBJ010030326">
    <property type="protein sequence ID" value="CAF4268986.1"/>
    <property type="molecule type" value="Genomic_DNA"/>
</dbReference>
<proteinExistence type="predicted"/>
<feature type="non-terminal residue" evidence="6">
    <location>
        <position position="54"/>
    </location>
</feature>
<keyword evidence="1" id="KW-0547">Nucleotide-binding</keyword>
<evidence type="ECO:0000313" key="6">
    <source>
        <dbReference type="EMBL" id="CAF4268986.1"/>
    </source>
</evidence>
<gene>
    <name evidence="5" type="ORF">GIL414_LOCUS24273</name>
    <name evidence="6" type="ORF">GIL414_LOCUS24464</name>
</gene>
<evidence type="ECO:0000313" key="5">
    <source>
        <dbReference type="EMBL" id="CAF4264567.1"/>
    </source>
</evidence>
<comment type="caution">
    <text evidence="6">The sequence shown here is derived from an EMBL/GenBank/DDBJ whole genome shotgun (WGS) entry which is preliminary data.</text>
</comment>
<evidence type="ECO:0000256" key="3">
    <source>
        <dbReference type="ARBA" id="ARBA00022806"/>
    </source>
</evidence>